<dbReference type="AlphaFoldDB" id="A0A7Y9XJ56"/>
<dbReference type="SUPFAM" id="SSF53474">
    <property type="entry name" value="alpha/beta-Hydrolases"/>
    <property type="match status" value="1"/>
</dbReference>
<dbReference type="InterPro" id="IPR000073">
    <property type="entry name" value="AB_hydrolase_1"/>
</dbReference>
<dbReference type="GO" id="GO:0016020">
    <property type="term" value="C:membrane"/>
    <property type="evidence" value="ECO:0007669"/>
    <property type="project" value="TreeGrafter"/>
</dbReference>
<dbReference type="Proteomes" id="UP000584931">
    <property type="component" value="Unassembled WGS sequence"/>
</dbReference>
<dbReference type="InterPro" id="IPR050266">
    <property type="entry name" value="AB_hydrolase_sf"/>
</dbReference>
<evidence type="ECO:0000259" key="1">
    <source>
        <dbReference type="Pfam" id="PF12697"/>
    </source>
</evidence>
<gene>
    <name evidence="2" type="ORF">HNR06_005281</name>
</gene>
<organism evidence="2 3">
    <name type="scientific">Nocardiopsis sinuspersici</name>
    <dbReference type="NCBI Taxonomy" id="501010"/>
    <lineage>
        <taxon>Bacteria</taxon>
        <taxon>Bacillati</taxon>
        <taxon>Actinomycetota</taxon>
        <taxon>Actinomycetes</taxon>
        <taxon>Streptosporangiales</taxon>
        <taxon>Nocardiopsidaceae</taxon>
        <taxon>Nocardiopsis</taxon>
    </lineage>
</organism>
<dbReference type="InterPro" id="IPR029058">
    <property type="entry name" value="AB_hydrolase_fold"/>
</dbReference>
<accession>A0A7Y9XJ56</accession>
<dbReference type="GO" id="GO:0003824">
    <property type="term" value="F:catalytic activity"/>
    <property type="evidence" value="ECO:0007669"/>
    <property type="project" value="UniProtKB-ARBA"/>
</dbReference>
<name>A0A7Y9XJ56_9ACTN</name>
<dbReference type="Gene3D" id="3.40.50.1820">
    <property type="entry name" value="alpha/beta hydrolase"/>
    <property type="match status" value="1"/>
</dbReference>
<dbReference type="PRINTS" id="PR00111">
    <property type="entry name" value="ABHYDROLASE"/>
</dbReference>
<evidence type="ECO:0000313" key="2">
    <source>
        <dbReference type="EMBL" id="NYH55692.1"/>
    </source>
</evidence>
<comment type="caution">
    <text evidence="2">The sequence shown here is derived from an EMBL/GenBank/DDBJ whole genome shotgun (WGS) entry which is preliminary data.</text>
</comment>
<protein>
    <submittedName>
        <fullName evidence="2">Pimeloyl-ACP methyl ester carboxylesterase</fullName>
    </submittedName>
</protein>
<dbReference type="EMBL" id="JACCHL010000001">
    <property type="protein sequence ID" value="NYH55692.1"/>
    <property type="molecule type" value="Genomic_DNA"/>
</dbReference>
<evidence type="ECO:0000313" key="3">
    <source>
        <dbReference type="Proteomes" id="UP000584931"/>
    </source>
</evidence>
<dbReference type="RefSeq" id="WP_179811676.1">
    <property type="nucleotide sequence ID" value="NZ_JACCHL010000001.1"/>
</dbReference>
<dbReference type="Pfam" id="PF12697">
    <property type="entry name" value="Abhydrolase_6"/>
    <property type="match status" value="1"/>
</dbReference>
<proteinExistence type="predicted"/>
<dbReference type="PANTHER" id="PTHR43798:SF33">
    <property type="entry name" value="HYDROLASE, PUTATIVE (AFU_ORTHOLOGUE AFUA_2G14860)-RELATED"/>
    <property type="match status" value="1"/>
</dbReference>
<reference evidence="2 3" key="1">
    <citation type="submission" date="2020-07" db="EMBL/GenBank/DDBJ databases">
        <title>Sequencing the genomes of 1000 actinobacteria strains.</title>
        <authorList>
            <person name="Klenk H.-P."/>
        </authorList>
    </citation>
    <scope>NUCLEOTIDE SEQUENCE [LARGE SCALE GENOMIC DNA]</scope>
    <source>
        <strain evidence="2 3">DSM 45278</strain>
    </source>
</reference>
<sequence>MTITGQKDRQDLGPLTIEVGIEVSLAPGLPADHEIAGVLSLPGGGSSDTVQLLVSGGTYGSEYWLMRGDPEHPSYVETMAGAGYATLAVDRFGAGEKSSLPPSESFRKETHVHVVSQIARRLREDGVAGFRFERVVLVGHSYGSTLVRSQAVREPGSVDGLVLTGECSKPSEAAFEEFWTALCTADQDPRFAGRGIDAGYYTTRPGKRGEWFYHASTADPEVIAADERAKAADVYSEEFPPPTENTAIRVPVLIVVGEHDRLLCGEGGTDASSSEELLQQESPWYSPEACLEAVIVPDTGHALNLHRTAPQWFSAAREWCDRHIGSTGRRGGKGHGA</sequence>
<feature type="domain" description="AB hydrolase-1" evidence="1">
    <location>
        <begin position="52"/>
        <end position="313"/>
    </location>
</feature>
<dbReference type="PANTHER" id="PTHR43798">
    <property type="entry name" value="MONOACYLGLYCEROL LIPASE"/>
    <property type="match status" value="1"/>
</dbReference>